<accession>A0AAD6J3L7</accession>
<dbReference type="Proteomes" id="UP001221413">
    <property type="component" value="Unassembled WGS sequence"/>
</dbReference>
<name>A0AAD6J3L7_DREDA</name>
<evidence type="ECO:0000313" key="2">
    <source>
        <dbReference type="EMBL" id="KAJ6262605.1"/>
    </source>
</evidence>
<comment type="caution">
    <text evidence="2">The sequence shown here is derived from an EMBL/GenBank/DDBJ whole genome shotgun (WGS) entry which is preliminary data.</text>
</comment>
<evidence type="ECO:0000256" key="1">
    <source>
        <dbReference type="SAM" id="MobiDB-lite"/>
    </source>
</evidence>
<dbReference type="PANTHER" id="PTHR42085:SF2">
    <property type="entry name" value="F-BOX DOMAIN-CONTAINING PROTEIN"/>
    <property type="match status" value="1"/>
</dbReference>
<protein>
    <submittedName>
        <fullName evidence="2">Uncharacterized protein</fullName>
    </submittedName>
</protein>
<feature type="region of interest" description="Disordered" evidence="1">
    <location>
        <begin position="1"/>
        <end position="24"/>
    </location>
</feature>
<keyword evidence="3" id="KW-1185">Reference proteome</keyword>
<reference evidence="2" key="1">
    <citation type="submission" date="2023-01" db="EMBL/GenBank/DDBJ databases">
        <title>The chitinases involved in constricting ring structure development in the nematode-trapping fungus Drechslerella dactyloides.</title>
        <authorList>
            <person name="Wang R."/>
            <person name="Zhang L."/>
            <person name="Tang P."/>
            <person name="Li S."/>
            <person name="Liang L."/>
        </authorList>
    </citation>
    <scope>NUCLEOTIDE SEQUENCE</scope>
    <source>
        <strain evidence="2">YMF1.00031</strain>
    </source>
</reference>
<dbReference type="InterPro" id="IPR038883">
    <property type="entry name" value="AN11006-like"/>
</dbReference>
<organism evidence="2 3">
    <name type="scientific">Drechslerella dactyloides</name>
    <name type="common">Nematode-trapping fungus</name>
    <name type="synonym">Arthrobotrys dactyloides</name>
    <dbReference type="NCBI Taxonomy" id="74499"/>
    <lineage>
        <taxon>Eukaryota</taxon>
        <taxon>Fungi</taxon>
        <taxon>Dikarya</taxon>
        <taxon>Ascomycota</taxon>
        <taxon>Pezizomycotina</taxon>
        <taxon>Orbiliomycetes</taxon>
        <taxon>Orbiliales</taxon>
        <taxon>Orbiliaceae</taxon>
        <taxon>Drechslerella</taxon>
    </lineage>
</organism>
<evidence type="ECO:0000313" key="3">
    <source>
        <dbReference type="Proteomes" id="UP001221413"/>
    </source>
</evidence>
<sequence length="364" mass="42171">MDGTPPSALSEEQESSQPTPRIDIPVGIDVCQRPFPLLQLPPEIRDEIYKHLVIFDTNPPEAESYRSALCDRPSLDLSILRVNKRIHDEASRILYSKNIFPIRFEIRGTGTYQGNGVFRDSFRAEYSTFWETLTYQRPRSYNSTGTNFYNGDLPHDGMQLTKVTEDRMPTFLFPAHRYRNLVRRLRMFVHVGRFSFVELSPGLLDEAFRRPLRSILMPFMQRLHSVLGERNNHAHLEILLCPRSSWSRNSRPSVMSPEFWYELVCCAWPLTRGPWKYTLRMARDFFDSFEAVKKDALEQCDQDPPFTKKELASFETVKLREDAFWAITNGKLVVVDGDPWYTPDSIFWGGAPFGSSENLALLPS</sequence>
<dbReference type="PANTHER" id="PTHR42085">
    <property type="entry name" value="F-BOX DOMAIN-CONTAINING PROTEIN"/>
    <property type="match status" value="1"/>
</dbReference>
<proteinExistence type="predicted"/>
<dbReference type="EMBL" id="JAQGDS010000003">
    <property type="protein sequence ID" value="KAJ6262605.1"/>
    <property type="molecule type" value="Genomic_DNA"/>
</dbReference>
<gene>
    <name evidence="2" type="ORF">Dda_3416</name>
</gene>
<dbReference type="AlphaFoldDB" id="A0AAD6J3L7"/>